<keyword evidence="1" id="KW-1133">Transmembrane helix</keyword>
<sequence>MAMPIYKRKMCITKLVIGLLRWAVIKVIPFLFGLLAVLFPFLPTNMLSFYPTKVLPDVLGIISTKESWIYKVSNVFLAATLNGLSYGIIVKVGMLCVVQILVIGVSLSTYIGIIITQLQNLKKSKAKLRSLKYEKGTNNIAFIYKEIQLLVGSFNRIHSKLLITILVVFLMVLVLWAVKFIQFLVIGKFGDPRFLSMNVLIVEIVLNCVVVIILLYGTCGDAHDASVKCLEEMKWYALHSGSRRKIILREMRALPVLKIEFGTSNFIGKTTPFVYLQFALIRIIDCLLLSKG</sequence>
<reference evidence="2 3" key="1">
    <citation type="submission" date="2024-08" db="EMBL/GenBank/DDBJ databases">
        <authorList>
            <person name="Cucini C."/>
            <person name="Frati F."/>
        </authorList>
    </citation>
    <scope>NUCLEOTIDE SEQUENCE [LARGE SCALE GENOMIC DNA]</scope>
</reference>
<gene>
    <name evidence="2" type="ORF">ODALV1_LOCUS31112</name>
</gene>
<organism evidence="2 3">
    <name type="scientific">Orchesella dallaii</name>
    <dbReference type="NCBI Taxonomy" id="48710"/>
    <lineage>
        <taxon>Eukaryota</taxon>
        <taxon>Metazoa</taxon>
        <taxon>Ecdysozoa</taxon>
        <taxon>Arthropoda</taxon>
        <taxon>Hexapoda</taxon>
        <taxon>Collembola</taxon>
        <taxon>Entomobryomorpha</taxon>
        <taxon>Entomobryoidea</taxon>
        <taxon>Orchesellidae</taxon>
        <taxon>Orchesellinae</taxon>
        <taxon>Orchesella</taxon>
    </lineage>
</organism>
<feature type="transmembrane region" description="Helical" evidence="1">
    <location>
        <begin position="161"/>
        <end position="185"/>
    </location>
</feature>
<feature type="transmembrane region" description="Helical" evidence="1">
    <location>
        <begin position="20"/>
        <end position="42"/>
    </location>
</feature>
<dbReference type="EMBL" id="CAXLJM020000164">
    <property type="protein sequence ID" value="CAL8147339.1"/>
    <property type="molecule type" value="Genomic_DNA"/>
</dbReference>
<keyword evidence="3" id="KW-1185">Reference proteome</keyword>
<keyword evidence="1" id="KW-0812">Transmembrane</keyword>
<dbReference type="Proteomes" id="UP001642540">
    <property type="component" value="Unassembled WGS sequence"/>
</dbReference>
<protein>
    <submittedName>
        <fullName evidence="2">Uncharacterized protein</fullName>
    </submittedName>
</protein>
<name>A0ABP1S9H9_9HEXA</name>
<keyword evidence="1" id="KW-0472">Membrane</keyword>
<evidence type="ECO:0000313" key="2">
    <source>
        <dbReference type="EMBL" id="CAL8147339.1"/>
    </source>
</evidence>
<comment type="caution">
    <text evidence="2">The sequence shown here is derived from an EMBL/GenBank/DDBJ whole genome shotgun (WGS) entry which is preliminary data.</text>
</comment>
<feature type="transmembrane region" description="Helical" evidence="1">
    <location>
        <begin position="88"/>
        <end position="115"/>
    </location>
</feature>
<evidence type="ECO:0000256" key="1">
    <source>
        <dbReference type="SAM" id="Phobius"/>
    </source>
</evidence>
<evidence type="ECO:0000313" key="3">
    <source>
        <dbReference type="Proteomes" id="UP001642540"/>
    </source>
</evidence>
<proteinExistence type="predicted"/>
<accession>A0ABP1S9H9</accession>
<feature type="transmembrane region" description="Helical" evidence="1">
    <location>
        <begin position="197"/>
        <end position="216"/>
    </location>
</feature>